<dbReference type="Gene3D" id="3.10.490.10">
    <property type="entry name" value="Gamma-glutamyl cyclotransferase-like"/>
    <property type="match status" value="1"/>
</dbReference>
<evidence type="ECO:0000313" key="2">
    <source>
        <dbReference type="EMBL" id="MFC3933114.1"/>
    </source>
</evidence>
<evidence type="ECO:0000259" key="1">
    <source>
        <dbReference type="Pfam" id="PF06094"/>
    </source>
</evidence>
<feature type="domain" description="Gamma-glutamylcyclotransferase AIG2-like" evidence="1">
    <location>
        <begin position="14"/>
        <end position="132"/>
    </location>
</feature>
<dbReference type="EMBL" id="JBHSAJ010000001">
    <property type="protein sequence ID" value="MFC3933114.1"/>
    <property type="molecule type" value="Genomic_DNA"/>
</dbReference>
<dbReference type="InterPro" id="IPR009288">
    <property type="entry name" value="AIG2-like_dom"/>
</dbReference>
<reference evidence="3" key="1">
    <citation type="journal article" date="2019" name="Int. J. Syst. Evol. Microbiol.">
        <title>The Global Catalogue of Microorganisms (GCM) 10K type strain sequencing project: providing services to taxonomists for standard genome sequencing and annotation.</title>
        <authorList>
            <consortium name="The Broad Institute Genomics Platform"/>
            <consortium name="The Broad Institute Genome Sequencing Center for Infectious Disease"/>
            <person name="Wu L."/>
            <person name="Ma J."/>
        </authorList>
    </citation>
    <scope>NUCLEOTIDE SEQUENCE [LARGE SCALE GENOMIC DNA]</scope>
    <source>
        <strain evidence="3">CCUG 2113</strain>
    </source>
</reference>
<comment type="caution">
    <text evidence="2">The sequence shown here is derived from an EMBL/GenBank/DDBJ whole genome shotgun (WGS) entry which is preliminary data.</text>
</comment>
<dbReference type="CDD" id="cd06661">
    <property type="entry name" value="GGCT_like"/>
    <property type="match status" value="1"/>
</dbReference>
<keyword evidence="3" id="KW-1185">Reference proteome</keyword>
<gene>
    <name evidence="2" type="ORF">ACFOW3_00580</name>
</gene>
<name>A0ABV8D4S2_9BURK</name>
<dbReference type="InterPro" id="IPR036568">
    <property type="entry name" value="GGCT-like_sf"/>
</dbReference>
<proteinExistence type="predicted"/>
<dbReference type="Proteomes" id="UP001595693">
    <property type="component" value="Unassembled WGS sequence"/>
</dbReference>
<dbReference type="InterPro" id="IPR013024">
    <property type="entry name" value="GGCT-like"/>
</dbReference>
<sequence length="140" mass="14815">MPDETPPASPARHVFVYGTLRRGGSNDITRLRPAPRFMGAAQVPGVLYHLGAYPGMALGGPLGVVHGEVYAIEPALEAVLDEIEDLGATPSDEYVKREIVVDVGGQGVPCLVYEINPRYVVSAPRIAGGDWLQAPPSAVL</sequence>
<organism evidence="2 3">
    <name type="scientific">Acidovorax facilis</name>
    <dbReference type="NCBI Taxonomy" id="12917"/>
    <lineage>
        <taxon>Bacteria</taxon>
        <taxon>Pseudomonadati</taxon>
        <taxon>Pseudomonadota</taxon>
        <taxon>Betaproteobacteria</taxon>
        <taxon>Burkholderiales</taxon>
        <taxon>Comamonadaceae</taxon>
        <taxon>Acidovorax</taxon>
    </lineage>
</organism>
<evidence type="ECO:0000313" key="3">
    <source>
        <dbReference type="Proteomes" id="UP001595693"/>
    </source>
</evidence>
<dbReference type="RefSeq" id="WP_055402715.1">
    <property type="nucleotide sequence ID" value="NZ_JAMXAX010000174.1"/>
</dbReference>
<accession>A0ABV8D4S2</accession>
<protein>
    <submittedName>
        <fullName evidence="2">Gamma-glutamylcyclotransferase</fullName>
    </submittedName>
</protein>
<dbReference type="SUPFAM" id="SSF110857">
    <property type="entry name" value="Gamma-glutamyl cyclotransferase-like"/>
    <property type="match status" value="1"/>
</dbReference>
<dbReference type="Pfam" id="PF06094">
    <property type="entry name" value="GGACT"/>
    <property type="match status" value="1"/>
</dbReference>